<feature type="region of interest" description="Disordered" evidence="1">
    <location>
        <begin position="1"/>
        <end position="73"/>
    </location>
</feature>
<evidence type="ECO:0000256" key="1">
    <source>
        <dbReference type="SAM" id="MobiDB-lite"/>
    </source>
</evidence>
<keyword evidence="2" id="KW-1185">Reference proteome</keyword>
<feature type="compositionally biased region" description="Polar residues" evidence="1">
    <location>
        <begin position="63"/>
        <end position="73"/>
    </location>
</feature>
<evidence type="ECO:0000313" key="3">
    <source>
        <dbReference type="WBParaSite" id="Minc3s00087g04124"/>
    </source>
</evidence>
<proteinExistence type="predicted"/>
<reference evidence="3" key="1">
    <citation type="submission" date="2022-11" db="UniProtKB">
        <authorList>
            <consortium name="WormBaseParasite"/>
        </authorList>
    </citation>
    <scope>IDENTIFICATION</scope>
</reference>
<dbReference type="WBParaSite" id="Minc3s00087g04124">
    <property type="protein sequence ID" value="Minc3s00087g04124"/>
    <property type="gene ID" value="Minc3s00087g04124"/>
</dbReference>
<dbReference type="Proteomes" id="UP000887563">
    <property type="component" value="Unplaced"/>
</dbReference>
<accession>A0A914KRJ5</accession>
<feature type="compositionally biased region" description="Basic and acidic residues" evidence="1">
    <location>
        <begin position="21"/>
        <end position="40"/>
    </location>
</feature>
<protein>
    <submittedName>
        <fullName evidence="3">Uncharacterized protein</fullName>
    </submittedName>
</protein>
<feature type="compositionally biased region" description="Basic residues" evidence="1">
    <location>
        <begin position="41"/>
        <end position="58"/>
    </location>
</feature>
<evidence type="ECO:0000313" key="2">
    <source>
        <dbReference type="Proteomes" id="UP000887563"/>
    </source>
</evidence>
<name>A0A914KRJ5_MELIC</name>
<sequence>MDSLLSKRKIFNDSNLEQEDSPIKKEQQPTTTPEKENNDVKKRKRLARGERIRRKKRRGEALQNLTKFNNLDL</sequence>
<dbReference type="AlphaFoldDB" id="A0A914KRJ5"/>
<organism evidence="2 3">
    <name type="scientific">Meloidogyne incognita</name>
    <name type="common">Southern root-knot nematode worm</name>
    <name type="synonym">Oxyuris incognita</name>
    <dbReference type="NCBI Taxonomy" id="6306"/>
    <lineage>
        <taxon>Eukaryota</taxon>
        <taxon>Metazoa</taxon>
        <taxon>Ecdysozoa</taxon>
        <taxon>Nematoda</taxon>
        <taxon>Chromadorea</taxon>
        <taxon>Rhabditida</taxon>
        <taxon>Tylenchina</taxon>
        <taxon>Tylenchomorpha</taxon>
        <taxon>Tylenchoidea</taxon>
        <taxon>Meloidogynidae</taxon>
        <taxon>Meloidogyninae</taxon>
        <taxon>Meloidogyne</taxon>
        <taxon>Meloidogyne incognita group</taxon>
    </lineage>
</organism>